<sequence>MDIQSEILAEDEISAITVFKLARSQINWLEKHGWHYELNGARRPVVGRVYARLKLAGVKPTGANAIVQTWTLDLSKIS</sequence>
<dbReference type="AlphaFoldDB" id="A0A6A7Z048"/>
<dbReference type="RefSeq" id="WP_153378872.1">
    <property type="nucleotide sequence ID" value="NZ_JBITTT010000001.1"/>
</dbReference>
<dbReference type="EMBL" id="WIVT01000011">
    <property type="protein sequence ID" value="MQU17026.1"/>
    <property type="molecule type" value="Genomic_DNA"/>
</dbReference>
<evidence type="ECO:0000313" key="8">
    <source>
        <dbReference type="Proteomes" id="UP000713985"/>
    </source>
</evidence>
<dbReference type="EMBL" id="WIVW01000010">
    <property type="protein sequence ID" value="MQU26963.1"/>
    <property type="molecule type" value="Genomic_DNA"/>
</dbReference>
<proteinExistence type="predicted"/>
<dbReference type="Proteomes" id="UP000443000">
    <property type="component" value="Unassembled WGS sequence"/>
</dbReference>
<name>A0A6A7Z048_9PSED</name>
<feature type="domain" description="DUF4224" evidence="1">
    <location>
        <begin position="8"/>
        <end position="50"/>
    </location>
</feature>
<evidence type="ECO:0000313" key="5">
    <source>
        <dbReference type="EMBL" id="MQU26963.1"/>
    </source>
</evidence>
<dbReference type="EMBL" id="WIWC01000021">
    <property type="protein sequence ID" value="MQT81137.1"/>
    <property type="molecule type" value="Genomic_DNA"/>
</dbReference>
<reference evidence="6 7" key="1">
    <citation type="submission" date="2019-10" db="EMBL/GenBank/DDBJ databases">
        <title>Evaluation of single-gene subtyping targets for Pseudomonas.</title>
        <authorList>
            <person name="Reichler S.J."/>
            <person name="Orsi R.H."/>
            <person name="Wiedmann M."/>
            <person name="Martin N.H."/>
            <person name="Murphy S.I."/>
        </authorList>
    </citation>
    <scope>NUCLEOTIDE SEQUENCE</scope>
    <source>
        <strain evidence="2 8">FSL R10-0802</strain>
        <strain evidence="4 7">FSL R10-1594</strain>
        <strain evidence="5 6">FSL R10-1984</strain>
        <strain evidence="3">FSL R10-2339</strain>
    </source>
</reference>
<dbReference type="Proteomes" id="UP000437970">
    <property type="component" value="Unassembled WGS sequence"/>
</dbReference>
<evidence type="ECO:0000313" key="3">
    <source>
        <dbReference type="EMBL" id="MQT81137.1"/>
    </source>
</evidence>
<comment type="caution">
    <text evidence="3">The sequence shown here is derived from an EMBL/GenBank/DDBJ whole genome shotgun (WGS) entry which is preliminary data.</text>
</comment>
<dbReference type="Pfam" id="PF13986">
    <property type="entry name" value="DUF4224"/>
    <property type="match status" value="1"/>
</dbReference>
<keyword evidence="8" id="KW-1185">Reference proteome</keyword>
<organism evidence="3">
    <name type="scientific">Pseudomonas helleri</name>
    <dbReference type="NCBI Taxonomy" id="1608996"/>
    <lineage>
        <taxon>Bacteria</taxon>
        <taxon>Pseudomonadati</taxon>
        <taxon>Pseudomonadota</taxon>
        <taxon>Gammaproteobacteria</taxon>
        <taxon>Pseudomonadales</taxon>
        <taxon>Pseudomonadaceae</taxon>
        <taxon>Pseudomonas</taxon>
    </lineage>
</organism>
<dbReference type="EMBL" id="WIWP01000009">
    <property type="protein sequence ID" value="MQT25775.1"/>
    <property type="molecule type" value="Genomic_DNA"/>
</dbReference>
<evidence type="ECO:0000259" key="1">
    <source>
        <dbReference type="Pfam" id="PF13986"/>
    </source>
</evidence>
<evidence type="ECO:0000313" key="6">
    <source>
        <dbReference type="Proteomes" id="UP000437970"/>
    </source>
</evidence>
<evidence type="ECO:0000313" key="7">
    <source>
        <dbReference type="Proteomes" id="UP000443000"/>
    </source>
</evidence>
<evidence type="ECO:0000313" key="2">
    <source>
        <dbReference type="EMBL" id="MQT25775.1"/>
    </source>
</evidence>
<dbReference type="OrthoDB" id="7067019at2"/>
<accession>A0A6A7Z048</accession>
<protein>
    <submittedName>
        <fullName evidence="3">DUF4224 domain-containing protein</fullName>
    </submittedName>
</protein>
<gene>
    <name evidence="4" type="ORF">GHN41_11320</name>
    <name evidence="3" type="ORF">GHN86_13845</name>
    <name evidence="2" type="ORF">GHN94_08020</name>
    <name evidence="5" type="ORF">GHO29_10745</name>
</gene>
<dbReference type="InterPro" id="IPR025319">
    <property type="entry name" value="DUF4224"/>
</dbReference>
<evidence type="ECO:0000313" key="4">
    <source>
        <dbReference type="EMBL" id="MQU17026.1"/>
    </source>
</evidence>
<dbReference type="Proteomes" id="UP000713985">
    <property type="component" value="Unassembled WGS sequence"/>
</dbReference>